<evidence type="ECO:0000256" key="1">
    <source>
        <dbReference type="SAM" id="MobiDB-lite"/>
    </source>
</evidence>
<keyword evidence="3" id="KW-1185">Reference proteome</keyword>
<feature type="compositionally biased region" description="Polar residues" evidence="1">
    <location>
        <begin position="56"/>
        <end position="66"/>
    </location>
</feature>
<reference evidence="2" key="1">
    <citation type="submission" date="2023-04" db="EMBL/GenBank/DDBJ databases">
        <title>Ambrosiozyma monospora NBRC 1965.</title>
        <authorList>
            <person name="Ichikawa N."/>
            <person name="Sato H."/>
            <person name="Tonouchi N."/>
        </authorList>
    </citation>
    <scope>NUCLEOTIDE SEQUENCE</scope>
    <source>
        <strain evidence="2">NBRC 1965</strain>
    </source>
</reference>
<feature type="compositionally biased region" description="Low complexity" evidence="1">
    <location>
        <begin position="39"/>
        <end position="55"/>
    </location>
</feature>
<gene>
    <name evidence="2" type="ORF">Amon01_000264400</name>
</gene>
<dbReference type="Proteomes" id="UP001165063">
    <property type="component" value="Unassembled WGS sequence"/>
</dbReference>
<dbReference type="AlphaFoldDB" id="A0A9W6YV67"/>
<feature type="region of interest" description="Disordered" evidence="1">
    <location>
        <begin position="1"/>
        <end position="72"/>
    </location>
</feature>
<accession>A0A9W6YV67</accession>
<evidence type="ECO:0000313" key="3">
    <source>
        <dbReference type="Proteomes" id="UP001165063"/>
    </source>
</evidence>
<evidence type="ECO:0000313" key="2">
    <source>
        <dbReference type="EMBL" id="GMG22531.1"/>
    </source>
</evidence>
<dbReference type="EMBL" id="BSXU01000988">
    <property type="protein sequence ID" value="GMG22531.1"/>
    <property type="molecule type" value="Genomic_DNA"/>
</dbReference>
<proteinExistence type="predicted"/>
<protein>
    <submittedName>
        <fullName evidence="2">Unnamed protein product</fullName>
    </submittedName>
</protein>
<feature type="compositionally biased region" description="Polar residues" evidence="1">
    <location>
        <begin position="29"/>
        <end position="38"/>
    </location>
</feature>
<organism evidence="2 3">
    <name type="scientific">Ambrosiozyma monospora</name>
    <name type="common">Yeast</name>
    <name type="synonym">Endomycopsis monosporus</name>
    <dbReference type="NCBI Taxonomy" id="43982"/>
    <lineage>
        <taxon>Eukaryota</taxon>
        <taxon>Fungi</taxon>
        <taxon>Dikarya</taxon>
        <taxon>Ascomycota</taxon>
        <taxon>Saccharomycotina</taxon>
        <taxon>Pichiomycetes</taxon>
        <taxon>Pichiales</taxon>
        <taxon>Pichiaceae</taxon>
        <taxon>Ambrosiozyma</taxon>
    </lineage>
</organism>
<sequence>MTGSAASPPNANQACTDLVPGPNQDAFASASSVSTIRDNNLTNSNNSNTNITNSTFPPSSQSNSRVNLLDEELDSGLPSPALTAEALEHHKKAIASIAPILEDFVPVLSKSEFSPHQTPVSRTVSNVSNLEMKDTSHSHNLNAHSNLNVILQQHQLPCIYDWPVLQ</sequence>
<comment type="caution">
    <text evidence="2">The sequence shown here is derived from an EMBL/GenBank/DDBJ whole genome shotgun (WGS) entry which is preliminary data.</text>
</comment>
<feature type="compositionally biased region" description="Polar residues" evidence="1">
    <location>
        <begin position="1"/>
        <end position="15"/>
    </location>
</feature>
<name>A0A9W6YV67_AMBMO</name>